<dbReference type="GO" id="GO:0016987">
    <property type="term" value="F:sigma factor activity"/>
    <property type="evidence" value="ECO:0007669"/>
    <property type="project" value="UniProtKB-KW"/>
</dbReference>
<dbReference type="GO" id="GO:0003677">
    <property type="term" value="F:DNA binding"/>
    <property type="evidence" value="ECO:0007669"/>
    <property type="project" value="InterPro"/>
</dbReference>
<evidence type="ECO:0000259" key="5">
    <source>
        <dbReference type="Pfam" id="PF08281"/>
    </source>
</evidence>
<evidence type="ECO:0000313" key="6">
    <source>
        <dbReference type="EMBL" id="PWK88946.1"/>
    </source>
</evidence>
<dbReference type="InterPro" id="IPR013324">
    <property type="entry name" value="RNA_pol_sigma_r3/r4-like"/>
</dbReference>
<organism evidence="6 7">
    <name type="scientific">Lentzea atacamensis</name>
    <dbReference type="NCBI Taxonomy" id="531938"/>
    <lineage>
        <taxon>Bacteria</taxon>
        <taxon>Bacillati</taxon>
        <taxon>Actinomycetota</taxon>
        <taxon>Actinomycetes</taxon>
        <taxon>Pseudonocardiales</taxon>
        <taxon>Pseudonocardiaceae</taxon>
        <taxon>Lentzea</taxon>
    </lineage>
</organism>
<dbReference type="SUPFAM" id="SSF88659">
    <property type="entry name" value="Sigma3 and sigma4 domains of RNA polymerase sigma factors"/>
    <property type="match status" value="1"/>
</dbReference>
<evidence type="ECO:0000256" key="4">
    <source>
        <dbReference type="ARBA" id="ARBA00023163"/>
    </source>
</evidence>
<dbReference type="GO" id="GO:0006352">
    <property type="term" value="P:DNA-templated transcription initiation"/>
    <property type="evidence" value="ECO:0007669"/>
    <property type="project" value="InterPro"/>
</dbReference>
<dbReference type="InterPro" id="IPR013249">
    <property type="entry name" value="RNA_pol_sigma70_r4_t2"/>
</dbReference>
<evidence type="ECO:0000313" key="7">
    <source>
        <dbReference type="Proteomes" id="UP000246005"/>
    </source>
</evidence>
<dbReference type="Gene3D" id="1.10.10.10">
    <property type="entry name" value="Winged helix-like DNA-binding domain superfamily/Winged helix DNA-binding domain"/>
    <property type="match status" value="1"/>
</dbReference>
<name>A0A316I971_9PSEU</name>
<comment type="caution">
    <text evidence="6">The sequence shown here is derived from an EMBL/GenBank/DDBJ whole genome shotgun (WGS) entry which is preliminary data.</text>
</comment>
<reference evidence="6 7" key="1">
    <citation type="submission" date="2018-05" db="EMBL/GenBank/DDBJ databases">
        <title>Genomic Encyclopedia of Type Strains, Phase IV (KMG-IV): sequencing the most valuable type-strain genomes for metagenomic binning, comparative biology and taxonomic classification.</title>
        <authorList>
            <person name="Goeker M."/>
        </authorList>
    </citation>
    <scope>NUCLEOTIDE SEQUENCE [LARGE SCALE GENOMIC DNA]</scope>
    <source>
        <strain evidence="6 7">DSM 45480</strain>
    </source>
</reference>
<evidence type="ECO:0000256" key="1">
    <source>
        <dbReference type="ARBA" id="ARBA00010641"/>
    </source>
</evidence>
<keyword evidence="2" id="KW-0805">Transcription regulation</keyword>
<dbReference type="AlphaFoldDB" id="A0A316I971"/>
<dbReference type="Pfam" id="PF08281">
    <property type="entry name" value="Sigma70_r4_2"/>
    <property type="match status" value="1"/>
</dbReference>
<evidence type="ECO:0000256" key="3">
    <source>
        <dbReference type="ARBA" id="ARBA00023082"/>
    </source>
</evidence>
<comment type="similarity">
    <text evidence="1">Belongs to the sigma-70 factor family. ECF subfamily.</text>
</comment>
<gene>
    <name evidence="6" type="ORF">C8D88_102214</name>
</gene>
<keyword evidence="4" id="KW-0804">Transcription</keyword>
<accession>A0A316I971</accession>
<keyword evidence="3" id="KW-0731">Sigma factor</keyword>
<dbReference type="Proteomes" id="UP000246005">
    <property type="component" value="Unassembled WGS sequence"/>
</dbReference>
<proteinExistence type="inferred from homology"/>
<evidence type="ECO:0000256" key="2">
    <source>
        <dbReference type="ARBA" id="ARBA00023015"/>
    </source>
</evidence>
<dbReference type="EMBL" id="QGHB01000002">
    <property type="protein sequence ID" value="PWK88946.1"/>
    <property type="molecule type" value="Genomic_DNA"/>
</dbReference>
<protein>
    <submittedName>
        <fullName evidence="6">RNA polymerase sigma-70 factor (ECF subfamily)</fullName>
    </submittedName>
</protein>
<feature type="domain" description="RNA polymerase sigma factor 70 region 4 type 2" evidence="5">
    <location>
        <begin position="175"/>
        <end position="224"/>
    </location>
</feature>
<dbReference type="InterPro" id="IPR036388">
    <property type="entry name" value="WH-like_DNA-bd_sf"/>
</dbReference>
<sequence length="234" mass="26564">MHPNDIPKGMRSSDAAQSAERLRYDGVLVQHFRESGLTGPRWDQFHRQLLGYGLAIVTKLVRSGAMFSRCGRHGRYLQQQAISPQEAEELASDAVFEGFIYFCDRGLLGKQWSVEHGQPLAEYFVNACVLAFPNVYRRWQTRMSGWRNVDLLDSFASLEQVVTEGTPEEAVVEQQAADAAFQALSEDSRKLLILHEQGYSHAEIAELTRLTPRAVEGRIRRARLAARQRSDEDR</sequence>